<dbReference type="EMBL" id="DVAB01000024">
    <property type="protein sequence ID" value="HIK00462.1"/>
    <property type="molecule type" value="Genomic_DNA"/>
</dbReference>
<gene>
    <name evidence="1" type="ORF">H1016_02905</name>
</gene>
<name>A0A832V3T9_9ARCH</name>
<sequence>MPIIDVIFEKLEANRKEHQTPAAADFKINSNSAIKKIEKKDVSGVEAIVVHFEFTTNYTPDVGDIKIGGRVIYIAPKLTDAIKEEKGRTTFKDMNAFQEVQNVILRASTLQALWLAKEARLPMPIQLPSVVIEQPKSEDTKKGYA</sequence>
<accession>A0A832V3T9</accession>
<proteinExistence type="predicted"/>
<evidence type="ECO:0000313" key="2">
    <source>
        <dbReference type="Proteomes" id="UP000646946"/>
    </source>
</evidence>
<dbReference type="AlphaFoldDB" id="A0A832V3T9"/>
<protein>
    <submittedName>
        <fullName evidence="1">Uncharacterized protein</fullName>
    </submittedName>
</protein>
<dbReference type="Proteomes" id="UP000646946">
    <property type="component" value="Unassembled WGS sequence"/>
</dbReference>
<keyword evidence="2" id="KW-1185">Reference proteome</keyword>
<evidence type="ECO:0000313" key="1">
    <source>
        <dbReference type="EMBL" id="HIK00462.1"/>
    </source>
</evidence>
<organism evidence="1 2">
    <name type="scientific">Candidatus Naiadarchaeum limnaeum</name>
    <dbReference type="NCBI Taxonomy" id="2756139"/>
    <lineage>
        <taxon>Archaea</taxon>
        <taxon>Candidatus Undinarchaeota</taxon>
        <taxon>Candidatus Undinarchaeia</taxon>
        <taxon>Candidatus Naiadarchaeales</taxon>
        <taxon>Candidatus Naiadarchaeaceae</taxon>
        <taxon>Candidatus Naiadarchaeum</taxon>
    </lineage>
</organism>
<comment type="caution">
    <text evidence="1">The sequence shown here is derived from an EMBL/GenBank/DDBJ whole genome shotgun (WGS) entry which is preliminary data.</text>
</comment>
<reference evidence="1 2" key="1">
    <citation type="journal article" name="Nat. Commun.">
        <title>Undinarchaeota illuminate DPANN phylogeny and the impact of gene transfer on archaeal evolution.</title>
        <authorList>
            <person name="Dombrowski N."/>
            <person name="Williams T.A."/>
            <person name="Sun J."/>
            <person name="Woodcroft B.J."/>
            <person name="Lee J.H."/>
            <person name="Minh B.Q."/>
            <person name="Rinke C."/>
            <person name="Spang A."/>
        </authorList>
    </citation>
    <scope>NUCLEOTIDE SEQUENCE [LARGE SCALE GENOMIC DNA]</scope>
    <source>
        <strain evidence="1">MAG_bin1129</strain>
    </source>
</reference>